<dbReference type="Proteomes" id="UP001163321">
    <property type="component" value="Chromosome 8"/>
</dbReference>
<evidence type="ECO:0000313" key="2">
    <source>
        <dbReference type="Proteomes" id="UP001163321"/>
    </source>
</evidence>
<accession>A0ACC0VJZ8</accession>
<organism evidence="1 2">
    <name type="scientific">Peronosclerospora sorghi</name>
    <dbReference type="NCBI Taxonomy" id="230839"/>
    <lineage>
        <taxon>Eukaryota</taxon>
        <taxon>Sar</taxon>
        <taxon>Stramenopiles</taxon>
        <taxon>Oomycota</taxon>
        <taxon>Peronosporomycetes</taxon>
        <taxon>Peronosporales</taxon>
        <taxon>Peronosporaceae</taxon>
        <taxon>Peronosclerospora</taxon>
    </lineage>
</organism>
<sequence>MRSIRCSKGMSPPMKMTPEATVSQLAAAGPSIRYYGCYCDHAMSLTVTQIRDSTEAWNQIATDSPDCNAHYFLGWDCEGVGYVAWSCDCVDEDCVDLG</sequence>
<dbReference type="EMBL" id="CM047587">
    <property type="protein sequence ID" value="KAI9906809.1"/>
    <property type="molecule type" value="Genomic_DNA"/>
</dbReference>
<evidence type="ECO:0000313" key="1">
    <source>
        <dbReference type="EMBL" id="KAI9906809.1"/>
    </source>
</evidence>
<reference evidence="1 2" key="1">
    <citation type="journal article" date="2022" name="bioRxiv">
        <title>The genome of the oomycete Peronosclerospora sorghi, a cosmopolitan pathogen of maize and sorghum, is inflated with dispersed pseudogenes.</title>
        <authorList>
            <person name="Fletcher K."/>
            <person name="Martin F."/>
            <person name="Isakeit T."/>
            <person name="Cavanaugh K."/>
            <person name="Magill C."/>
            <person name="Michelmore R."/>
        </authorList>
    </citation>
    <scope>NUCLEOTIDE SEQUENCE [LARGE SCALE GENOMIC DNA]</scope>
    <source>
        <strain evidence="1">P6</strain>
    </source>
</reference>
<keyword evidence="2" id="KW-1185">Reference proteome</keyword>
<proteinExistence type="predicted"/>
<name>A0ACC0VJZ8_9STRA</name>
<comment type="caution">
    <text evidence="1">The sequence shown here is derived from an EMBL/GenBank/DDBJ whole genome shotgun (WGS) entry which is preliminary data.</text>
</comment>
<gene>
    <name evidence="1" type="ORF">PsorP6_016692</name>
</gene>
<protein>
    <submittedName>
        <fullName evidence="1">Uncharacterized protein</fullName>
    </submittedName>
</protein>